<proteinExistence type="predicted"/>
<dbReference type="AlphaFoldDB" id="A0A0B6YAP1"/>
<evidence type="ECO:0000256" key="1">
    <source>
        <dbReference type="SAM" id="MobiDB-lite"/>
    </source>
</evidence>
<name>A0A0B6YAP1_9EUPU</name>
<accession>A0A0B6YAP1</accession>
<protein>
    <submittedName>
        <fullName evidence="2">Uncharacterized protein</fullName>
    </submittedName>
</protein>
<organism evidence="2">
    <name type="scientific">Arion vulgaris</name>
    <dbReference type="NCBI Taxonomy" id="1028688"/>
    <lineage>
        <taxon>Eukaryota</taxon>
        <taxon>Metazoa</taxon>
        <taxon>Spiralia</taxon>
        <taxon>Lophotrochozoa</taxon>
        <taxon>Mollusca</taxon>
        <taxon>Gastropoda</taxon>
        <taxon>Heterobranchia</taxon>
        <taxon>Euthyneura</taxon>
        <taxon>Panpulmonata</taxon>
        <taxon>Eupulmonata</taxon>
        <taxon>Stylommatophora</taxon>
        <taxon>Helicina</taxon>
        <taxon>Arionoidea</taxon>
        <taxon>Arionidae</taxon>
        <taxon>Arion</taxon>
    </lineage>
</organism>
<feature type="region of interest" description="Disordered" evidence="1">
    <location>
        <begin position="75"/>
        <end position="94"/>
    </location>
</feature>
<dbReference type="EMBL" id="HACG01006011">
    <property type="protein sequence ID" value="CEK52876.1"/>
    <property type="molecule type" value="Transcribed_RNA"/>
</dbReference>
<reference evidence="2" key="1">
    <citation type="submission" date="2014-12" db="EMBL/GenBank/DDBJ databases">
        <title>Insight into the proteome of Arion vulgaris.</title>
        <authorList>
            <person name="Aradska J."/>
            <person name="Bulat T."/>
            <person name="Smidak R."/>
            <person name="Sarate P."/>
            <person name="Gangsoo J."/>
            <person name="Sialana F."/>
            <person name="Bilban M."/>
            <person name="Lubec G."/>
        </authorList>
    </citation>
    <scope>NUCLEOTIDE SEQUENCE</scope>
    <source>
        <tissue evidence="2">Skin</tissue>
    </source>
</reference>
<sequence>MLIRCIRILNNTNNSIMDSPITVIEKGEETLTGPKYSLHLLEVMDKTKKQSYGLHECYIHTQQSHVCLQNLIRQQNNTEKNQEKSSRSHKNKIM</sequence>
<evidence type="ECO:0000313" key="2">
    <source>
        <dbReference type="EMBL" id="CEK52876.1"/>
    </source>
</evidence>
<gene>
    <name evidence="2" type="primary">ORF18327</name>
</gene>